<dbReference type="Proteomes" id="UP001165121">
    <property type="component" value="Unassembled WGS sequence"/>
</dbReference>
<sequence>MAAVEVEAAPDALVLGLTTPSSAPATTQASVASLAATPDPAEAAAVVAAASAAVMMSVSARRRVANTHTGPIPPARVVATPPSRSVEA</sequence>
<evidence type="ECO:0000256" key="1">
    <source>
        <dbReference type="SAM" id="MobiDB-lite"/>
    </source>
</evidence>
<organism evidence="2 3">
    <name type="scientific">Phytophthora fragariaefolia</name>
    <dbReference type="NCBI Taxonomy" id="1490495"/>
    <lineage>
        <taxon>Eukaryota</taxon>
        <taxon>Sar</taxon>
        <taxon>Stramenopiles</taxon>
        <taxon>Oomycota</taxon>
        <taxon>Peronosporomycetes</taxon>
        <taxon>Peronosporales</taxon>
        <taxon>Peronosporaceae</taxon>
        <taxon>Phytophthora</taxon>
    </lineage>
</organism>
<accession>A0A9W6TPE8</accession>
<evidence type="ECO:0000313" key="2">
    <source>
        <dbReference type="EMBL" id="GMF18030.1"/>
    </source>
</evidence>
<dbReference type="EMBL" id="BSXT01000117">
    <property type="protein sequence ID" value="GMF18030.1"/>
    <property type="molecule type" value="Genomic_DNA"/>
</dbReference>
<keyword evidence="3" id="KW-1185">Reference proteome</keyword>
<protein>
    <submittedName>
        <fullName evidence="2">Unnamed protein product</fullName>
    </submittedName>
</protein>
<evidence type="ECO:0000313" key="3">
    <source>
        <dbReference type="Proteomes" id="UP001165121"/>
    </source>
</evidence>
<feature type="region of interest" description="Disordered" evidence="1">
    <location>
        <begin position="65"/>
        <end position="88"/>
    </location>
</feature>
<comment type="caution">
    <text evidence="2">The sequence shown here is derived from an EMBL/GenBank/DDBJ whole genome shotgun (WGS) entry which is preliminary data.</text>
</comment>
<proteinExistence type="predicted"/>
<gene>
    <name evidence="2" type="ORF">Pfra01_000144600</name>
</gene>
<name>A0A9W6TPE8_9STRA</name>
<reference evidence="2" key="1">
    <citation type="submission" date="2023-04" db="EMBL/GenBank/DDBJ databases">
        <title>Phytophthora fragariaefolia NBRC 109709.</title>
        <authorList>
            <person name="Ichikawa N."/>
            <person name="Sato H."/>
            <person name="Tonouchi N."/>
        </authorList>
    </citation>
    <scope>NUCLEOTIDE SEQUENCE</scope>
    <source>
        <strain evidence="2">NBRC 109709</strain>
    </source>
</reference>
<dbReference type="AlphaFoldDB" id="A0A9W6TPE8"/>